<dbReference type="Gene3D" id="1.10.357.10">
    <property type="entry name" value="Tetracycline Repressor, domain 2"/>
    <property type="match status" value="2"/>
</dbReference>
<accession>A0A844QDB9</accession>
<dbReference type="SUPFAM" id="SSF46689">
    <property type="entry name" value="Homeodomain-like"/>
    <property type="match status" value="2"/>
</dbReference>
<dbReference type="PROSITE" id="PS50977">
    <property type="entry name" value="HTH_TETR_2"/>
    <property type="match status" value="2"/>
</dbReference>
<dbReference type="EMBL" id="WPHG01000001">
    <property type="protein sequence ID" value="MVA96010.1"/>
    <property type="molecule type" value="Genomic_DNA"/>
</dbReference>
<dbReference type="InterPro" id="IPR001647">
    <property type="entry name" value="HTH_TetR"/>
</dbReference>
<feature type="DNA-binding region" description="H-T-H motif" evidence="2">
    <location>
        <begin position="97"/>
        <end position="116"/>
    </location>
</feature>
<dbReference type="AlphaFoldDB" id="A0A844QDB9"/>
<organism evidence="4 5">
    <name type="scientific">Nitratireductor arenosus</name>
    <dbReference type="NCBI Taxonomy" id="2682096"/>
    <lineage>
        <taxon>Bacteria</taxon>
        <taxon>Pseudomonadati</taxon>
        <taxon>Pseudomonadota</taxon>
        <taxon>Alphaproteobacteria</taxon>
        <taxon>Hyphomicrobiales</taxon>
        <taxon>Phyllobacteriaceae</taxon>
        <taxon>Nitratireductor</taxon>
    </lineage>
</organism>
<evidence type="ECO:0000259" key="3">
    <source>
        <dbReference type="PROSITE" id="PS50977"/>
    </source>
</evidence>
<dbReference type="PANTHER" id="PTHR43479">
    <property type="entry name" value="ACREF/ENVCD OPERON REPRESSOR-RELATED"/>
    <property type="match status" value="1"/>
</dbReference>
<dbReference type="GO" id="GO:0003677">
    <property type="term" value="F:DNA binding"/>
    <property type="evidence" value="ECO:0007669"/>
    <property type="project" value="UniProtKB-UniRule"/>
</dbReference>
<keyword evidence="1 2" id="KW-0238">DNA-binding</keyword>
<sequence length="493" mass="56425">MCWIYRLWSHFWRNPGWRAKNSLRDWRSFLICRIRLRGKCARICSVNERQNLRRLAGPVMKTAPKKKSRADLRRERREALISAGLHIVSRSGYANASVSRVTDEAGLSQGTLYSYFDNHQAFLDELLEVEGYRFFRFLDRHTVRSDSFFETERSSFMAYSRYVKRHRYFPRVLTDAESAAPTSYANHMDRVEARYLKALMRGEAAGELRPQSEAALRVIAEVLAGSYGHMSIGAQVRPYGKVGRDAVFPDWVADTYIRFIRSGLGETVSALPVPTVARGVDSPAHTTREVLLEAAARVVWRTGFDGATIKAIVDEAGLAVGTFYSHFESQQEIFDELLAYIRVKMLAHVRSFIDGKARFVDREYAGFVGFFDYLRDHPWYIRIESAAAVYATDTYRKHFLDLTDSYVRTLNRAKQNGELGQFEEHELPVLAHMFMATRHYIAARYLPPTSENRTLPGHVFDTYRQFIESGLAVSRTASDPVEAVSSFRSVPLS</sequence>
<evidence type="ECO:0000313" key="4">
    <source>
        <dbReference type="EMBL" id="MVA96010.1"/>
    </source>
</evidence>
<dbReference type="InterPro" id="IPR050624">
    <property type="entry name" value="HTH-type_Tx_Regulator"/>
</dbReference>
<dbReference type="PRINTS" id="PR00455">
    <property type="entry name" value="HTHTETR"/>
</dbReference>
<gene>
    <name evidence="4" type="ORF">GN330_01900</name>
</gene>
<dbReference type="PROSITE" id="PS01081">
    <property type="entry name" value="HTH_TETR_1"/>
    <property type="match status" value="1"/>
</dbReference>
<dbReference type="PANTHER" id="PTHR43479:SF11">
    <property type="entry name" value="ACREF_ENVCD OPERON REPRESSOR-RELATED"/>
    <property type="match status" value="1"/>
</dbReference>
<feature type="domain" description="HTH tetR-type" evidence="3">
    <location>
        <begin position="74"/>
        <end position="134"/>
    </location>
</feature>
<evidence type="ECO:0000256" key="1">
    <source>
        <dbReference type="ARBA" id="ARBA00023125"/>
    </source>
</evidence>
<keyword evidence="5" id="KW-1185">Reference proteome</keyword>
<feature type="DNA-binding region" description="H-T-H motif" evidence="2">
    <location>
        <begin position="308"/>
        <end position="327"/>
    </location>
</feature>
<dbReference type="InterPro" id="IPR023772">
    <property type="entry name" value="DNA-bd_HTH_TetR-type_CS"/>
</dbReference>
<comment type="caution">
    <text evidence="4">The sequence shown here is derived from an EMBL/GenBank/DDBJ whole genome shotgun (WGS) entry which is preliminary data.</text>
</comment>
<dbReference type="Proteomes" id="UP000463224">
    <property type="component" value="Unassembled WGS sequence"/>
</dbReference>
<evidence type="ECO:0000256" key="2">
    <source>
        <dbReference type="PROSITE-ProRule" id="PRU00335"/>
    </source>
</evidence>
<evidence type="ECO:0000313" key="5">
    <source>
        <dbReference type="Proteomes" id="UP000463224"/>
    </source>
</evidence>
<dbReference type="Pfam" id="PF00440">
    <property type="entry name" value="TetR_N"/>
    <property type="match status" value="2"/>
</dbReference>
<dbReference type="InterPro" id="IPR009057">
    <property type="entry name" value="Homeodomain-like_sf"/>
</dbReference>
<protein>
    <submittedName>
        <fullName evidence="4">TetR family transcriptional regulator</fullName>
    </submittedName>
</protein>
<feature type="domain" description="HTH tetR-type" evidence="3">
    <location>
        <begin position="285"/>
        <end position="345"/>
    </location>
</feature>
<reference evidence="4 5" key="1">
    <citation type="submission" date="2019-12" db="EMBL/GenBank/DDBJ databases">
        <title>Nitratireductor arenosus sp. nov., Isolated from sea sand, Jeju island, South Korea.</title>
        <authorList>
            <person name="Kim W."/>
        </authorList>
    </citation>
    <scope>NUCLEOTIDE SEQUENCE [LARGE SCALE GENOMIC DNA]</scope>
    <source>
        <strain evidence="4 5">CAU 1489</strain>
    </source>
</reference>
<proteinExistence type="predicted"/>
<name>A0A844QDB9_9HYPH</name>